<name>A0AAY4AHD6_9TELE</name>
<evidence type="ECO:0000259" key="12">
    <source>
        <dbReference type="PROSITE" id="PS51390"/>
    </source>
</evidence>
<dbReference type="InterPro" id="IPR018097">
    <property type="entry name" value="EGF_Ca-bd_CS"/>
</dbReference>
<dbReference type="Pfam" id="PF07645">
    <property type="entry name" value="EGF_CA"/>
    <property type="match status" value="2"/>
</dbReference>
<evidence type="ECO:0000256" key="2">
    <source>
        <dbReference type="ARBA" id="ARBA00022729"/>
    </source>
</evidence>
<keyword evidence="2 8" id="KW-0732">Signal</keyword>
<feature type="domain" description="SEA" evidence="9">
    <location>
        <begin position="475"/>
        <end position="592"/>
    </location>
</feature>
<keyword evidence="7" id="KW-0812">Transmembrane</keyword>
<dbReference type="GeneTree" id="ENSGT00940000159975"/>
<dbReference type="Gene3D" id="2.10.25.10">
    <property type="entry name" value="Laminin"/>
    <property type="match status" value="2"/>
</dbReference>
<evidence type="ECO:0000313" key="14">
    <source>
        <dbReference type="Proteomes" id="UP000694580"/>
    </source>
</evidence>
<dbReference type="Ensembl" id="ENSDCDT00010007959.1">
    <property type="protein sequence ID" value="ENSDCDP00010007580.1"/>
    <property type="gene ID" value="ENSDCDG00010003400.1"/>
</dbReference>
<keyword evidence="7" id="KW-1133">Transmembrane helix</keyword>
<dbReference type="InterPro" id="IPR003961">
    <property type="entry name" value="FN3_dom"/>
</dbReference>
<evidence type="ECO:0000259" key="10">
    <source>
        <dbReference type="PROSITE" id="PS50026"/>
    </source>
</evidence>
<dbReference type="PROSITE" id="PS51390">
    <property type="entry name" value="WAP"/>
    <property type="match status" value="1"/>
</dbReference>
<dbReference type="Pfam" id="PF00095">
    <property type="entry name" value="WAP"/>
    <property type="match status" value="1"/>
</dbReference>
<dbReference type="GO" id="GO:0030855">
    <property type="term" value="P:epithelial cell differentiation"/>
    <property type="evidence" value="ECO:0007669"/>
    <property type="project" value="UniProtKB-ARBA"/>
</dbReference>
<dbReference type="PROSITE" id="PS50026">
    <property type="entry name" value="EGF_3"/>
    <property type="match status" value="1"/>
</dbReference>
<dbReference type="Pfam" id="PF01390">
    <property type="entry name" value="SEA"/>
    <property type="match status" value="1"/>
</dbReference>
<comment type="caution">
    <text evidence="5">Lacks conserved residue(s) required for the propagation of feature annotation.</text>
</comment>
<dbReference type="PROSITE" id="PS51034">
    <property type="entry name" value="ZP_2"/>
    <property type="match status" value="1"/>
</dbReference>
<dbReference type="Gene3D" id="2.60.40.10">
    <property type="entry name" value="Immunoglobulins"/>
    <property type="match status" value="1"/>
</dbReference>
<dbReference type="SMART" id="SM00217">
    <property type="entry name" value="WAP"/>
    <property type="match status" value="1"/>
</dbReference>
<dbReference type="GO" id="GO:0030414">
    <property type="term" value="F:peptidase inhibitor activity"/>
    <property type="evidence" value="ECO:0007669"/>
    <property type="project" value="InterPro"/>
</dbReference>
<dbReference type="Gene3D" id="4.10.75.10">
    <property type="entry name" value="Elafin-like"/>
    <property type="match status" value="1"/>
</dbReference>
<dbReference type="SMART" id="SM00179">
    <property type="entry name" value="EGF_CA"/>
    <property type="match status" value="2"/>
</dbReference>
<keyword evidence="1 5" id="KW-0245">EGF-like domain</keyword>
<dbReference type="Gene3D" id="2.60.40.3210">
    <property type="entry name" value="Zona pellucida, ZP-N domain"/>
    <property type="match status" value="1"/>
</dbReference>
<reference evidence="13" key="2">
    <citation type="submission" date="2025-08" db="UniProtKB">
        <authorList>
            <consortium name="Ensembl"/>
        </authorList>
    </citation>
    <scope>IDENTIFICATION</scope>
</reference>
<dbReference type="InterPro" id="IPR000152">
    <property type="entry name" value="EGF-type_Asp/Asn_hydroxyl_site"/>
</dbReference>
<dbReference type="GeneID" id="114792672"/>
<dbReference type="InterPro" id="IPR036116">
    <property type="entry name" value="FN3_sf"/>
</dbReference>
<dbReference type="InterPro" id="IPR001881">
    <property type="entry name" value="EGF-like_Ca-bd_dom"/>
</dbReference>
<dbReference type="GO" id="GO:0005509">
    <property type="term" value="F:calcium ion binding"/>
    <property type="evidence" value="ECO:0007669"/>
    <property type="project" value="InterPro"/>
</dbReference>
<accession>A0AAY4AHD6</accession>
<keyword evidence="4" id="KW-1015">Disulfide bond</keyword>
<evidence type="ECO:0008006" key="15">
    <source>
        <dbReference type="Google" id="ProtNLM"/>
    </source>
</evidence>
<dbReference type="GO" id="GO:0005576">
    <property type="term" value="C:extracellular region"/>
    <property type="evidence" value="ECO:0007669"/>
    <property type="project" value="InterPro"/>
</dbReference>
<evidence type="ECO:0000256" key="6">
    <source>
        <dbReference type="SAM" id="MobiDB-lite"/>
    </source>
</evidence>
<evidence type="ECO:0000313" key="13">
    <source>
        <dbReference type="Ensembl" id="ENSDCDP00010007580.1"/>
    </source>
</evidence>
<dbReference type="InterPro" id="IPR036645">
    <property type="entry name" value="Elafin-like_sf"/>
</dbReference>
<dbReference type="SUPFAM" id="SSF82671">
    <property type="entry name" value="SEA domain"/>
    <property type="match status" value="1"/>
</dbReference>
<proteinExistence type="predicted"/>
<dbReference type="PROSITE" id="PS50024">
    <property type="entry name" value="SEA"/>
    <property type="match status" value="1"/>
</dbReference>
<dbReference type="InterPro" id="IPR000082">
    <property type="entry name" value="SEA_dom"/>
</dbReference>
<evidence type="ECO:0000256" key="1">
    <source>
        <dbReference type="ARBA" id="ARBA00022536"/>
    </source>
</evidence>
<dbReference type="Pfam" id="PF00100">
    <property type="entry name" value="Zona_pellucida"/>
    <property type="match status" value="1"/>
</dbReference>
<evidence type="ECO:0000259" key="9">
    <source>
        <dbReference type="PROSITE" id="PS50024"/>
    </source>
</evidence>
<dbReference type="InterPro" id="IPR000742">
    <property type="entry name" value="EGF"/>
</dbReference>
<reference evidence="13" key="3">
    <citation type="submission" date="2025-09" db="UniProtKB">
        <authorList>
            <consortium name="Ensembl"/>
        </authorList>
    </citation>
    <scope>IDENTIFICATION</scope>
</reference>
<evidence type="ECO:0000256" key="7">
    <source>
        <dbReference type="SAM" id="Phobius"/>
    </source>
</evidence>
<dbReference type="FunFam" id="2.10.25.10:FF:000038">
    <property type="entry name" value="Fibrillin 2"/>
    <property type="match status" value="1"/>
</dbReference>
<dbReference type="GO" id="GO:0071944">
    <property type="term" value="C:cell periphery"/>
    <property type="evidence" value="ECO:0007669"/>
    <property type="project" value="UniProtKB-ARBA"/>
</dbReference>
<feature type="transmembrane region" description="Helical" evidence="7">
    <location>
        <begin position="995"/>
        <end position="1019"/>
    </location>
</feature>
<dbReference type="SUPFAM" id="SSF57256">
    <property type="entry name" value="Elafin-like"/>
    <property type="match status" value="1"/>
</dbReference>
<feature type="signal peptide" evidence="8">
    <location>
        <begin position="1"/>
        <end position="40"/>
    </location>
</feature>
<feature type="domain" description="ZP" evidence="11">
    <location>
        <begin position="719"/>
        <end position="959"/>
    </location>
</feature>
<keyword evidence="7" id="KW-0472">Membrane</keyword>
<dbReference type="InterPro" id="IPR001507">
    <property type="entry name" value="ZP_dom"/>
</dbReference>
<dbReference type="InterPro" id="IPR042235">
    <property type="entry name" value="ZP-C_dom"/>
</dbReference>
<feature type="domain" description="WAP" evidence="12">
    <location>
        <begin position="132"/>
        <end position="178"/>
    </location>
</feature>
<feature type="chain" id="PRO_5044196177" description="Uromodulin-like 1" evidence="8">
    <location>
        <begin position="41"/>
        <end position="1044"/>
    </location>
</feature>
<gene>
    <name evidence="13" type="primary">UMODL1</name>
</gene>
<evidence type="ECO:0000259" key="11">
    <source>
        <dbReference type="PROSITE" id="PS51034"/>
    </source>
</evidence>
<evidence type="ECO:0000256" key="3">
    <source>
        <dbReference type="ARBA" id="ARBA00022737"/>
    </source>
</evidence>
<dbReference type="InterPro" id="IPR008197">
    <property type="entry name" value="WAP_dom"/>
</dbReference>
<keyword evidence="14" id="KW-1185">Reference proteome</keyword>
<feature type="compositionally biased region" description="Polar residues" evidence="6">
    <location>
        <begin position="654"/>
        <end position="676"/>
    </location>
</feature>
<dbReference type="InterPro" id="IPR049883">
    <property type="entry name" value="NOTCH1_EGF-like"/>
</dbReference>
<dbReference type="PANTHER" id="PTHR14002">
    <property type="entry name" value="ENDOGLIN/TGF-BETA RECEPTOR TYPE III"/>
    <property type="match status" value="1"/>
</dbReference>
<dbReference type="CDD" id="cd00199">
    <property type="entry name" value="WAP"/>
    <property type="match status" value="1"/>
</dbReference>
<reference evidence="13 14" key="1">
    <citation type="submission" date="2020-06" db="EMBL/GenBank/DDBJ databases">
        <authorList>
            <consortium name="Wellcome Sanger Institute Data Sharing"/>
        </authorList>
    </citation>
    <scope>NUCLEOTIDE SEQUENCE [LARGE SCALE GENOMIC DNA]</scope>
</reference>
<dbReference type="Gene3D" id="2.60.40.4100">
    <property type="entry name" value="Zona pellucida, ZP-C domain"/>
    <property type="match status" value="1"/>
</dbReference>
<dbReference type="PANTHER" id="PTHR14002:SF22">
    <property type="entry name" value="UROMODULIN-LIKE 1"/>
    <property type="match status" value="1"/>
</dbReference>
<keyword evidence="3" id="KW-0677">Repeat</keyword>
<dbReference type="PROSITE" id="PS01187">
    <property type="entry name" value="EGF_CA"/>
    <property type="match status" value="2"/>
</dbReference>
<feature type="compositionally biased region" description="Low complexity" evidence="6">
    <location>
        <begin position="642"/>
        <end position="653"/>
    </location>
</feature>
<dbReference type="InterPro" id="IPR036364">
    <property type="entry name" value="SEA_dom_sf"/>
</dbReference>
<dbReference type="SMART" id="SM00241">
    <property type="entry name" value="ZP"/>
    <property type="match status" value="1"/>
</dbReference>
<dbReference type="SMART" id="SM00181">
    <property type="entry name" value="EGF"/>
    <property type="match status" value="1"/>
</dbReference>
<sequence>MDEPQDGLMTFQTNSHAGTSKMLWLIWMWQAAFVIGLVQGQAYNGDLSTTSYHLCAGNETVLWNRVLSYESSYVQKRSCGGWLPWKTCEVTLYRIAYRTESVSDVKQVTKCCDGYEQVGRYCALSLARSTEFPAKPGSCPTGAVKGPNSVSQCKWDIDCSGWQKCCPDLSCSHCLDPIPPTAQGWRLNVTVTLKMEYNLLVALEGAMLNHTRLLYSMVAGALGSSNVSVHHIVSWQAGLLMTSSSLLIGSLEDFSLPNITGKLHHLLQRIDEVVAVQVEDIDECANVHFNGCPPQESCFNTVGSYTCHRSNSTVPPCLGVNMCLNSTNGPLAQKTMNYTEPPVFLPQFTTSSISPSGNTHGTHFVTETPTYTDIARKFQPFPKNISCNSTALLTDIKVSNVTGSSFHLSWNIKSESSPAFTMVILKGPVQIKRMESSLTEIEVTELQPGVLYTVGLSAHMCDNVTTTAELNVKTEAQILQAAIHLTNIQFTVALMNPQNPEFQNLSMEIKQEIVRSLSPEMLPWVNSGQVRVLITGFAPGSVVVNFTIVFMPSEGLNTSTMTTVSSSLMYSLQQSTKYTVDNGSIIIQDLNECLTGETDCSSYARCVNTLGSFTCVCHPGFLDTNPSRPGRTCTGSTLSLTSTKSYSTTPLTSPNDTATSTTPPGSAQMFRTTEQPGASASLTTPITTSTLSTTHLPSHTTATASPVQEISHATGITVECMQESVSVTVAYDFLQAHHISEQSLYLGIPKCGEKRHNATHVQINARWGECESKITLDGSHSSVEVTLYNDLSVDRPLAHLTVPILCVYKNNVTISTGYSPAGYVMINYPVEGSGTFHATVRLLNGSVPLPENYTLSAQEKVVVEVGVNSSLSQIKVVMNKCWVTKNSDPSDQSKHLFLDNSCPVPETQTTVLQNGESSNSRLSVKILSLVDFSVIYLHCQVQICFETGQFSCKPDCSNRAFRLANDIGAVKASCGPYFRSENEVSGSDSLQNLQIAGYAVLGVGLVLFFLAGFLGLFCYKKRVGDYNFTAKQKQEDFTYIAFNT</sequence>
<dbReference type="Proteomes" id="UP000694580">
    <property type="component" value="Chromosome 6"/>
</dbReference>
<evidence type="ECO:0000256" key="8">
    <source>
        <dbReference type="SAM" id="SignalP"/>
    </source>
</evidence>
<evidence type="ECO:0000256" key="5">
    <source>
        <dbReference type="PROSITE-ProRule" id="PRU00076"/>
    </source>
</evidence>
<dbReference type="SUPFAM" id="SSF57196">
    <property type="entry name" value="EGF/Laminin"/>
    <property type="match status" value="1"/>
</dbReference>
<dbReference type="SUPFAM" id="SSF49265">
    <property type="entry name" value="Fibronectin type III"/>
    <property type="match status" value="1"/>
</dbReference>
<dbReference type="InterPro" id="IPR055355">
    <property type="entry name" value="ZP-C"/>
</dbReference>
<dbReference type="CDD" id="cd00054">
    <property type="entry name" value="EGF_CA"/>
    <property type="match status" value="2"/>
</dbReference>
<protein>
    <recommendedName>
        <fullName evidence="15">Uromodulin-like 1</fullName>
    </recommendedName>
</protein>
<evidence type="ECO:0000256" key="4">
    <source>
        <dbReference type="ARBA" id="ARBA00023157"/>
    </source>
</evidence>
<feature type="region of interest" description="Disordered" evidence="6">
    <location>
        <begin position="642"/>
        <end position="681"/>
    </location>
</feature>
<organism evidence="13 14">
    <name type="scientific">Denticeps clupeoides</name>
    <name type="common">denticle herring</name>
    <dbReference type="NCBI Taxonomy" id="299321"/>
    <lineage>
        <taxon>Eukaryota</taxon>
        <taxon>Metazoa</taxon>
        <taxon>Chordata</taxon>
        <taxon>Craniata</taxon>
        <taxon>Vertebrata</taxon>
        <taxon>Euteleostomi</taxon>
        <taxon>Actinopterygii</taxon>
        <taxon>Neopterygii</taxon>
        <taxon>Teleostei</taxon>
        <taxon>Clupei</taxon>
        <taxon>Clupeiformes</taxon>
        <taxon>Denticipitoidei</taxon>
        <taxon>Denticipitidae</taxon>
        <taxon>Denticeps</taxon>
    </lineage>
</organism>
<dbReference type="CDD" id="cd00063">
    <property type="entry name" value="FN3"/>
    <property type="match status" value="1"/>
</dbReference>
<feature type="domain" description="EGF-like" evidence="10">
    <location>
        <begin position="589"/>
        <end position="627"/>
    </location>
</feature>
<dbReference type="RefSeq" id="XP_028839839.1">
    <property type="nucleotide sequence ID" value="XM_028984006.1"/>
</dbReference>
<dbReference type="InterPro" id="IPR013783">
    <property type="entry name" value="Ig-like_fold"/>
</dbReference>
<dbReference type="AlphaFoldDB" id="A0AAY4AHD6"/>
<dbReference type="PROSITE" id="PS00010">
    <property type="entry name" value="ASX_HYDROXYL"/>
    <property type="match status" value="1"/>
</dbReference>